<evidence type="ECO:0000313" key="3">
    <source>
        <dbReference type="Proteomes" id="UP000503440"/>
    </source>
</evidence>
<evidence type="ECO:0000313" key="4">
    <source>
        <dbReference type="Proteomes" id="UP000593812"/>
    </source>
</evidence>
<gene>
    <name evidence="1" type="ORF">FSC09_10815</name>
    <name evidence="2" type="ORF">G0027_03885</name>
</gene>
<protein>
    <recommendedName>
        <fullName evidence="5">Type IV secretion protein Rhs</fullName>
    </recommendedName>
</protein>
<name>A0A2L2J4F5_9GAMM</name>
<reference evidence="2 4" key="2">
    <citation type="submission" date="2020-02" db="EMBL/GenBank/DDBJ databases">
        <title>Tigecycline-resistant Acinetobacter species from pigs and migratory birds.</title>
        <authorList>
            <person name="Chen C."/>
            <person name="Sun J."/>
            <person name="Liao X.-P."/>
            <person name="Liu Y.-H."/>
        </authorList>
    </citation>
    <scope>NUCLEOTIDE SEQUENCE [LARGE SCALE GENOMIC DNA]</scope>
    <source>
        <strain evidence="2 4">C15_T</strain>
    </source>
</reference>
<evidence type="ECO:0008006" key="5">
    <source>
        <dbReference type="Google" id="ProtNLM"/>
    </source>
</evidence>
<proteinExistence type="predicted"/>
<dbReference type="AlphaFoldDB" id="A0A2L2J4F5"/>
<evidence type="ECO:0000313" key="1">
    <source>
        <dbReference type="EMBL" id="QIC70869.1"/>
    </source>
</evidence>
<reference evidence="1 3" key="1">
    <citation type="submission" date="2019-09" db="EMBL/GenBank/DDBJ databases">
        <title>Non-baumannii Acinetobacter spp. carrying blaNDM-1 isolated in China.</title>
        <authorList>
            <person name="Cui C."/>
            <person name="Chen C."/>
            <person name="Sun J."/>
            <person name="Liu Y."/>
        </authorList>
    </citation>
    <scope>NUCLEOTIDE SEQUENCE [LARGE SCALE GENOMIC DNA]</scope>
    <source>
        <strain evidence="1 3">B18</strain>
    </source>
</reference>
<evidence type="ECO:0000313" key="2">
    <source>
        <dbReference type="EMBL" id="QOW42069.1"/>
    </source>
</evidence>
<dbReference type="RefSeq" id="WP_016659914.1">
    <property type="nucleotide sequence ID" value="NZ_CP024620.2"/>
</dbReference>
<dbReference type="EMBL" id="CP044455">
    <property type="protein sequence ID" value="QIC70869.1"/>
    <property type="molecule type" value="Genomic_DNA"/>
</dbReference>
<dbReference type="Proteomes" id="UP000503440">
    <property type="component" value="Chromosome"/>
</dbReference>
<dbReference type="KEGG" id="aid:CTZ23_10925"/>
<dbReference type="STRING" id="756892.GCA_001922645_02609"/>
<sequence length="166" mass="19352">MLLLKLLPLLLRLLKLEQFRCRALTPGEIALCQRVFGQLIDYSRVSIMNHPYLPWQPAHILMAPQGYIHVRDPLYREDYSQAPLAFQAVLIHEMTHIYQHQQQINVLLKGALLQTAFYLSAGRYNPYRYQLIPGKPFFAYNIEQQGDIARDIFLNKIDNIILHPPA</sequence>
<organism evidence="2 4">
    <name type="scientific">Acinetobacter indicus</name>
    <dbReference type="NCBI Taxonomy" id="756892"/>
    <lineage>
        <taxon>Bacteria</taxon>
        <taxon>Pseudomonadati</taxon>
        <taxon>Pseudomonadota</taxon>
        <taxon>Gammaproteobacteria</taxon>
        <taxon>Moraxellales</taxon>
        <taxon>Moraxellaceae</taxon>
        <taxon>Acinetobacter</taxon>
    </lineage>
</organism>
<dbReference type="EMBL" id="CP048654">
    <property type="protein sequence ID" value="QOW42069.1"/>
    <property type="molecule type" value="Genomic_DNA"/>
</dbReference>
<accession>A0A2L2J4F5</accession>
<dbReference type="GeneID" id="69465264"/>
<dbReference type="Proteomes" id="UP000593812">
    <property type="component" value="Chromosome"/>
</dbReference>